<comment type="caution">
    <text evidence="1">The sequence shown here is derived from an EMBL/GenBank/DDBJ whole genome shotgun (WGS) entry which is preliminary data.</text>
</comment>
<name>A0ABW6TL08_9NOCA</name>
<dbReference type="RefSeq" id="WP_195023706.1">
    <property type="nucleotide sequence ID" value="NZ_JADLPS010000019.1"/>
</dbReference>
<gene>
    <name evidence="1" type="ORF">ACFYY5_28640</name>
</gene>
<proteinExistence type="predicted"/>
<sequence length="219" mass="23809">MTTLLSRDRAAATGQLPLLHHAMGRNPLVPGLTAVVAINLDRSHSDGIRLTGWVSIVSPTVAQVVASLPAEARQTFLSLGDEYGEIDSCKFDLGQEAAYAPAFGMWDAGDITGGVQWVMKYVDGPMAAWLAKRGTLPALLETAREPATVSWETNPDPTLLRGVVVLCALVGRAHEAATLMQWYLQRDTLHRWDSREDASLWDAALRERFPDYAAARVAG</sequence>
<evidence type="ECO:0000313" key="2">
    <source>
        <dbReference type="Proteomes" id="UP001602089"/>
    </source>
</evidence>
<reference evidence="1 2" key="1">
    <citation type="submission" date="2024-10" db="EMBL/GenBank/DDBJ databases">
        <title>The Natural Products Discovery Center: Release of the First 8490 Sequenced Strains for Exploring Actinobacteria Biosynthetic Diversity.</title>
        <authorList>
            <person name="Kalkreuter E."/>
            <person name="Kautsar S.A."/>
            <person name="Yang D."/>
            <person name="Bader C.D."/>
            <person name="Teijaro C.N."/>
            <person name="Fluegel L."/>
            <person name="Davis C.M."/>
            <person name="Simpson J.R."/>
            <person name="Lauterbach L."/>
            <person name="Steele A.D."/>
            <person name="Gui C."/>
            <person name="Meng S."/>
            <person name="Li G."/>
            <person name="Viehrig K."/>
            <person name="Ye F."/>
            <person name="Su P."/>
            <person name="Kiefer A.F."/>
            <person name="Nichols A."/>
            <person name="Cepeda A.J."/>
            <person name="Yan W."/>
            <person name="Fan B."/>
            <person name="Jiang Y."/>
            <person name="Adhikari A."/>
            <person name="Zheng C.-J."/>
            <person name="Schuster L."/>
            <person name="Cowan T.M."/>
            <person name="Smanski M.J."/>
            <person name="Chevrette M.G."/>
            <person name="De Carvalho L.P.S."/>
            <person name="Shen B."/>
        </authorList>
    </citation>
    <scope>NUCLEOTIDE SEQUENCE [LARGE SCALE GENOMIC DNA]</scope>
    <source>
        <strain evidence="1 2">NPDC001867</strain>
    </source>
</reference>
<accession>A0ABW6TL08</accession>
<protein>
    <submittedName>
        <fullName evidence="1">Uncharacterized protein</fullName>
    </submittedName>
</protein>
<dbReference type="Proteomes" id="UP001602089">
    <property type="component" value="Unassembled WGS sequence"/>
</dbReference>
<evidence type="ECO:0000313" key="1">
    <source>
        <dbReference type="EMBL" id="MFF4026826.1"/>
    </source>
</evidence>
<keyword evidence="2" id="KW-1185">Reference proteome</keyword>
<dbReference type="EMBL" id="JBIATK010000012">
    <property type="protein sequence ID" value="MFF4026826.1"/>
    <property type="molecule type" value="Genomic_DNA"/>
</dbReference>
<organism evidence="1 2">
    <name type="scientific">Nocardia elegans</name>
    <dbReference type="NCBI Taxonomy" id="300029"/>
    <lineage>
        <taxon>Bacteria</taxon>
        <taxon>Bacillati</taxon>
        <taxon>Actinomycetota</taxon>
        <taxon>Actinomycetes</taxon>
        <taxon>Mycobacteriales</taxon>
        <taxon>Nocardiaceae</taxon>
        <taxon>Nocardia</taxon>
    </lineage>
</organism>